<dbReference type="CDD" id="cd00293">
    <property type="entry name" value="USP-like"/>
    <property type="match status" value="1"/>
</dbReference>
<comment type="similarity">
    <text evidence="1">Belongs to the universal stress protein A family.</text>
</comment>
<dbReference type="KEGG" id="lsn:LSA_09310"/>
<proteinExistence type="inferred from homology"/>
<dbReference type="InterPro" id="IPR006015">
    <property type="entry name" value="Universal_stress_UspA"/>
</dbReference>
<accession>G2KWD7</accession>
<evidence type="ECO:0000259" key="2">
    <source>
        <dbReference type="Pfam" id="PF00582"/>
    </source>
</evidence>
<dbReference type="eggNOG" id="COG0589">
    <property type="taxonomic scope" value="Bacteria"/>
</dbReference>
<dbReference type="Gene3D" id="3.40.50.620">
    <property type="entry name" value="HUPs"/>
    <property type="match status" value="1"/>
</dbReference>
<dbReference type="HOGENOM" id="CLU_049301_16_0_9"/>
<dbReference type="PRINTS" id="PR01438">
    <property type="entry name" value="UNVRSLSTRESS"/>
</dbReference>
<dbReference type="SUPFAM" id="SSF52402">
    <property type="entry name" value="Adenine nucleotide alpha hydrolases-like"/>
    <property type="match status" value="1"/>
</dbReference>
<dbReference type="Pfam" id="PF00582">
    <property type="entry name" value="Usp"/>
    <property type="match status" value="1"/>
</dbReference>
<feature type="domain" description="UspA" evidence="2">
    <location>
        <begin position="23"/>
        <end position="162"/>
    </location>
</feature>
<reference evidence="3 4" key="1">
    <citation type="journal article" date="2011" name="Microb. Cell Fact.">
        <title>Genomic analysis reveals Lactobacillus sanfranciscensis as stable element in traditional sourdoughs.</title>
        <authorList>
            <person name="Vogel R.F."/>
            <person name="Pavlovic M."/>
            <person name="Ehrmann M.A."/>
            <person name="Wiezer A."/>
            <person name="Liesegang H."/>
            <person name="Offschanka S."/>
            <person name="Voget S."/>
            <person name="Angelov A."/>
            <person name="Bocker G."/>
            <person name="Liebl W."/>
        </authorList>
    </citation>
    <scope>NUCLEOTIDE SEQUENCE [LARGE SCALE GENOMIC DNA]</scope>
    <source>
        <strain evidence="3 4">TMW 1.1304</strain>
    </source>
</reference>
<dbReference type="PANTHER" id="PTHR46268:SF6">
    <property type="entry name" value="UNIVERSAL STRESS PROTEIN UP12"/>
    <property type="match status" value="1"/>
</dbReference>
<evidence type="ECO:0000313" key="3">
    <source>
        <dbReference type="EMBL" id="AEN99331.1"/>
    </source>
</evidence>
<sequence>MLNLLSLQLGKQTNEVIVMLQEYRNILVPVDGSYGAELAFKKSVAVAKRNKAHLHIVHVIDTRTFQDISSFDPSIINEVTEKTKVNLEKYVVKAKNEGLEEVDYSIEYGSPKTIIAKDLPEQLGTDLIMIGATGLNDVERLLVGSVTEYVTRNAATDVLVVRTNLENQLVSPKDEKKHTN</sequence>
<organism evidence="3 4">
    <name type="scientific">Fructilactobacillus sanfranciscensis (strain TMW 1.1304)</name>
    <name type="common">Lactobacillus sanfranciscensis</name>
    <dbReference type="NCBI Taxonomy" id="714313"/>
    <lineage>
        <taxon>Bacteria</taxon>
        <taxon>Bacillati</taxon>
        <taxon>Bacillota</taxon>
        <taxon>Bacilli</taxon>
        <taxon>Lactobacillales</taxon>
        <taxon>Lactobacillaceae</taxon>
        <taxon>Fructilactobacillus</taxon>
    </lineage>
</organism>
<dbReference type="InterPro" id="IPR014729">
    <property type="entry name" value="Rossmann-like_a/b/a_fold"/>
</dbReference>
<dbReference type="STRING" id="714313.LSA_09310"/>
<evidence type="ECO:0000313" key="4">
    <source>
        <dbReference type="Proteomes" id="UP000001285"/>
    </source>
</evidence>
<dbReference type="EMBL" id="CP002461">
    <property type="protein sequence ID" value="AEN99331.1"/>
    <property type="molecule type" value="Genomic_DNA"/>
</dbReference>
<evidence type="ECO:0000256" key="1">
    <source>
        <dbReference type="ARBA" id="ARBA00008791"/>
    </source>
</evidence>
<gene>
    <name evidence="3" type="ordered locus">LSA_09310</name>
</gene>
<dbReference type="PANTHER" id="PTHR46268">
    <property type="entry name" value="STRESS RESPONSE PROTEIN NHAX"/>
    <property type="match status" value="1"/>
</dbReference>
<name>G2KWD7_FRUST</name>
<keyword evidence="4" id="KW-1185">Reference proteome</keyword>
<protein>
    <submittedName>
        <fullName evidence="3">Putative universal stress protein</fullName>
    </submittedName>
</protein>
<dbReference type="InterPro" id="IPR006016">
    <property type="entry name" value="UspA"/>
</dbReference>
<dbReference type="Proteomes" id="UP000001285">
    <property type="component" value="Chromosome"/>
</dbReference>
<dbReference type="AlphaFoldDB" id="G2KWD7"/>